<dbReference type="GO" id="GO:0005524">
    <property type="term" value="F:ATP binding"/>
    <property type="evidence" value="ECO:0007669"/>
    <property type="project" value="UniProtKB-KW"/>
</dbReference>
<gene>
    <name evidence="5" type="ORF">FBQ74_17360</name>
</gene>
<geneLocation type="plasmid" evidence="5 6">
    <name>plas12</name>
</geneLocation>
<dbReference type="KEGG" id="salk:FBQ74_17360"/>
<dbReference type="InterPro" id="IPR027417">
    <property type="entry name" value="P-loop_NTPase"/>
</dbReference>
<reference evidence="5 6" key="1">
    <citation type="submission" date="2019-04" db="EMBL/GenBank/DDBJ databases">
        <title>Salinimonas iocasae sp. nov., a halophilic bacterium isolated from the outer tube casing of tubeworms in Okinawa Trough.</title>
        <authorList>
            <person name="Zhang H."/>
            <person name="Wang H."/>
            <person name="Li C."/>
        </authorList>
    </citation>
    <scope>NUCLEOTIDE SEQUENCE [LARGE SCALE GENOMIC DNA]</scope>
    <source>
        <strain evidence="5 6">KX18D6</strain>
        <plasmid evidence="5 6">plas12</plasmid>
    </source>
</reference>
<dbReference type="RefSeq" id="WP_139758043.1">
    <property type="nucleotide sequence ID" value="NZ_CP039853.1"/>
</dbReference>
<dbReference type="InterPro" id="IPR001482">
    <property type="entry name" value="T2SS/T4SS_dom"/>
</dbReference>
<sequence length="526" mass="59203">MLSFVNNETEFFEKIPSLKGVHHLNLDNNTGLIDQLSEEAGGINALYYEGGTLLIDDYSSLNKREEVYRLISLLSMKNKPVRSVQVAKTEDIAEQRRERTFSDTDVSREIDKEETLQQFQGLVTRALDVNAEDVYITLSQANDTAFANFKVDGRLIPEQYPLKNYRFGRSMCAAVYDGIGGIGMTAGTFDEVTTPQEKQIPYKVYDGRGGIRQRLDLRFTKTKTSRPGELYIDMRLTKKAKKLSELGYPKDQLELIHRKTSKARGVVITAGPTGSGKSTTNFAILLGLPKDKNYQTFEDPIETEKPPGYPNIIQNSMDLKVGTKFQLKSILRQTPNGVFVQESRDEETARFTLEVGNTGLFALTSTHAPSAIAIPKRFNDLGVSYSDMAMPQGLSLLMYQVLIRMLCSKCKVPLDESKTLIEAEFTDRQRYFSEVGITGTETGLYIRNPDGCDECLHTGEKGRRPLLELIDVKRKDRQFILAEDWSGWEAYLLENGYITVQQQAKQLVKAGVIDIDRCAELLVGEE</sequence>
<proteinExistence type="inferred from homology"/>
<dbReference type="PANTHER" id="PTHR30258">
    <property type="entry name" value="TYPE II SECRETION SYSTEM PROTEIN GSPE-RELATED"/>
    <property type="match status" value="1"/>
</dbReference>
<evidence type="ECO:0000259" key="4">
    <source>
        <dbReference type="Pfam" id="PF00437"/>
    </source>
</evidence>
<evidence type="ECO:0000256" key="3">
    <source>
        <dbReference type="ARBA" id="ARBA00022840"/>
    </source>
</evidence>
<keyword evidence="3" id="KW-0067">ATP-binding</keyword>
<dbReference type="GO" id="GO:0005886">
    <property type="term" value="C:plasma membrane"/>
    <property type="evidence" value="ECO:0007669"/>
    <property type="project" value="TreeGrafter"/>
</dbReference>
<dbReference type="Proteomes" id="UP000304912">
    <property type="component" value="Plasmid plas12"/>
</dbReference>
<evidence type="ECO:0000313" key="5">
    <source>
        <dbReference type="EMBL" id="QCZ95316.1"/>
    </source>
</evidence>
<dbReference type="OrthoDB" id="5790493at2"/>
<organism evidence="5 6">
    <name type="scientific">Salinimonas iocasae</name>
    <dbReference type="NCBI Taxonomy" id="2572577"/>
    <lineage>
        <taxon>Bacteria</taxon>
        <taxon>Pseudomonadati</taxon>
        <taxon>Pseudomonadota</taxon>
        <taxon>Gammaproteobacteria</taxon>
        <taxon>Alteromonadales</taxon>
        <taxon>Alteromonadaceae</taxon>
        <taxon>Alteromonas/Salinimonas group</taxon>
        <taxon>Salinimonas</taxon>
    </lineage>
</organism>
<feature type="domain" description="Bacterial type II secretion system protein E" evidence="4">
    <location>
        <begin position="120"/>
        <end position="515"/>
    </location>
</feature>
<dbReference type="EMBL" id="CP039853">
    <property type="protein sequence ID" value="QCZ95316.1"/>
    <property type="molecule type" value="Genomic_DNA"/>
</dbReference>
<dbReference type="AlphaFoldDB" id="A0A5B7YIN1"/>
<dbReference type="Gene3D" id="3.40.50.300">
    <property type="entry name" value="P-loop containing nucleotide triphosphate hydrolases"/>
    <property type="match status" value="1"/>
</dbReference>
<comment type="similarity">
    <text evidence="1">Belongs to the GSP E family.</text>
</comment>
<keyword evidence="2" id="KW-0547">Nucleotide-binding</keyword>
<evidence type="ECO:0000256" key="1">
    <source>
        <dbReference type="ARBA" id="ARBA00006611"/>
    </source>
</evidence>
<dbReference type="PANTHER" id="PTHR30258:SF2">
    <property type="entry name" value="COMG OPERON PROTEIN 1"/>
    <property type="match status" value="1"/>
</dbReference>
<evidence type="ECO:0000256" key="2">
    <source>
        <dbReference type="ARBA" id="ARBA00022741"/>
    </source>
</evidence>
<dbReference type="GO" id="GO:0016887">
    <property type="term" value="F:ATP hydrolysis activity"/>
    <property type="evidence" value="ECO:0007669"/>
    <property type="project" value="TreeGrafter"/>
</dbReference>
<dbReference type="Pfam" id="PF00437">
    <property type="entry name" value="T2SSE"/>
    <property type="match status" value="1"/>
</dbReference>
<keyword evidence="6" id="KW-1185">Reference proteome</keyword>
<keyword evidence="5" id="KW-0614">Plasmid</keyword>
<protein>
    <submittedName>
        <fullName evidence="5">Type II secretion system protein E</fullName>
    </submittedName>
</protein>
<name>A0A5B7YIN1_9ALTE</name>
<accession>A0A5B7YIN1</accession>
<dbReference type="SUPFAM" id="SSF52540">
    <property type="entry name" value="P-loop containing nucleoside triphosphate hydrolases"/>
    <property type="match status" value="1"/>
</dbReference>
<evidence type="ECO:0000313" key="6">
    <source>
        <dbReference type="Proteomes" id="UP000304912"/>
    </source>
</evidence>